<dbReference type="InterPro" id="IPR036640">
    <property type="entry name" value="ABC1_TM_sf"/>
</dbReference>
<dbReference type="Pfam" id="PF00664">
    <property type="entry name" value="ABC_membrane"/>
    <property type="match status" value="1"/>
</dbReference>
<evidence type="ECO:0000256" key="3">
    <source>
        <dbReference type="ARBA" id="ARBA00022989"/>
    </source>
</evidence>
<evidence type="ECO:0000313" key="7">
    <source>
        <dbReference type="EMBL" id="NDV38397.1"/>
    </source>
</evidence>
<dbReference type="SUPFAM" id="SSF90123">
    <property type="entry name" value="ABC transporter transmembrane region"/>
    <property type="match status" value="1"/>
</dbReference>
<reference evidence="7" key="1">
    <citation type="journal article" date="2020" name="J. Eukaryot. Microbiol.">
        <title>De novo Sequencing, Assembly and Annotation of the Transcriptome for the Free-Living Testate Amoeba Arcella intermedia.</title>
        <authorList>
            <person name="Ribeiro G.M."/>
            <person name="Porfirio-Sousa A.L."/>
            <person name="Maurer-Alcala X.X."/>
            <person name="Katz L.A."/>
            <person name="Lahr D.J.G."/>
        </authorList>
    </citation>
    <scope>NUCLEOTIDE SEQUENCE</scope>
</reference>
<evidence type="ECO:0000259" key="6">
    <source>
        <dbReference type="PROSITE" id="PS50929"/>
    </source>
</evidence>
<dbReference type="InterPro" id="IPR039421">
    <property type="entry name" value="Type_1_exporter"/>
</dbReference>
<evidence type="ECO:0000256" key="1">
    <source>
        <dbReference type="ARBA" id="ARBA00004141"/>
    </source>
</evidence>
<dbReference type="PANTHER" id="PTHR43394:SF1">
    <property type="entry name" value="ATP-BINDING CASSETTE SUB-FAMILY B MEMBER 10, MITOCHONDRIAL"/>
    <property type="match status" value="1"/>
</dbReference>
<proteinExistence type="predicted"/>
<dbReference type="GO" id="GO:0005743">
    <property type="term" value="C:mitochondrial inner membrane"/>
    <property type="evidence" value="ECO:0007669"/>
    <property type="project" value="TreeGrafter"/>
</dbReference>
<dbReference type="GO" id="GO:0005524">
    <property type="term" value="F:ATP binding"/>
    <property type="evidence" value="ECO:0007669"/>
    <property type="project" value="InterPro"/>
</dbReference>
<name>A0A6B2LNL2_9EUKA</name>
<feature type="domain" description="ABC transmembrane type-1" evidence="6">
    <location>
        <begin position="1"/>
        <end position="160"/>
    </location>
</feature>
<feature type="transmembrane region" description="Helical" evidence="5">
    <location>
        <begin position="32"/>
        <end position="55"/>
    </location>
</feature>
<keyword evidence="4 5" id="KW-0472">Membrane</keyword>
<evidence type="ECO:0000256" key="5">
    <source>
        <dbReference type="SAM" id="Phobius"/>
    </source>
</evidence>
<keyword evidence="2 5" id="KW-0812">Transmembrane</keyword>
<dbReference type="PROSITE" id="PS50929">
    <property type="entry name" value="ABC_TM1F"/>
    <property type="match status" value="1"/>
</dbReference>
<dbReference type="GO" id="GO:0015421">
    <property type="term" value="F:ABC-type oligopeptide transporter activity"/>
    <property type="evidence" value="ECO:0007669"/>
    <property type="project" value="TreeGrafter"/>
</dbReference>
<dbReference type="Gene3D" id="1.20.1560.10">
    <property type="entry name" value="ABC transporter type 1, transmembrane domain"/>
    <property type="match status" value="1"/>
</dbReference>
<sequence>MAISTTSSLAFPYVIGGIVDLLSNPTNLKELHHLYIGLVGLFGIGSIAYFFRYVCSNIAGDRILQRLRRQLFSQVIHQPIHFFDSSQTGELINRLSTDTSMMSKGLIDSFARAISQIVSGIGALAILCYLSPKLAAFIFFVVPPGAIVQFFWEGRSNNTA</sequence>
<dbReference type="InterPro" id="IPR011527">
    <property type="entry name" value="ABC1_TM_dom"/>
</dbReference>
<dbReference type="GO" id="GO:0090374">
    <property type="term" value="P:oligopeptide export from mitochondrion"/>
    <property type="evidence" value="ECO:0007669"/>
    <property type="project" value="TreeGrafter"/>
</dbReference>
<dbReference type="PANTHER" id="PTHR43394">
    <property type="entry name" value="ATP-DEPENDENT PERMEASE MDL1, MITOCHONDRIAL"/>
    <property type="match status" value="1"/>
</dbReference>
<keyword evidence="3 5" id="KW-1133">Transmembrane helix</keyword>
<evidence type="ECO:0000256" key="4">
    <source>
        <dbReference type="ARBA" id="ARBA00023136"/>
    </source>
</evidence>
<accession>A0A6B2LNL2</accession>
<organism evidence="7">
    <name type="scientific">Arcella intermedia</name>
    <dbReference type="NCBI Taxonomy" id="1963864"/>
    <lineage>
        <taxon>Eukaryota</taxon>
        <taxon>Amoebozoa</taxon>
        <taxon>Tubulinea</taxon>
        <taxon>Elardia</taxon>
        <taxon>Arcellinida</taxon>
        <taxon>Sphaerothecina</taxon>
        <taxon>Arcellidae</taxon>
        <taxon>Arcella</taxon>
    </lineage>
</organism>
<dbReference type="EMBL" id="GIBP01009428">
    <property type="protein sequence ID" value="NDV38397.1"/>
    <property type="molecule type" value="Transcribed_RNA"/>
</dbReference>
<comment type="subcellular location">
    <subcellularLocation>
        <location evidence="1">Membrane</location>
        <topology evidence="1">Multi-pass membrane protein</topology>
    </subcellularLocation>
</comment>
<protein>
    <recommendedName>
        <fullName evidence="6">ABC transmembrane type-1 domain-containing protein</fullName>
    </recommendedName>
</protein>
<evidence type="ECO:0000256" key="2">
    <source>
        <dbReference type="ARBA" id="ARBA00022692"/>
    </source>
</evidence>
<dbReference type="AlphaFoldDB" id="A0A6B2LNL2"/>